<gene>
    <name evidence="12 16" type="primary">dapA</name>
    <name evidence="16" type="ORF">J7W16_12655</name>
</gene>
<dbReference type="PROSITE" id="PS00665">
    <property type="entry name" value="DHDPS_1"/>
    <property type="match status" value="1"/>
</dbReference>
<evidence type="ECO:0000256" key="2">
    <source>
        <dbReference type="ARBA" id="ARBA00005120"/>
    </source>
</evidence>
<dbReference type="PROSITE" id="PS00666">
    <property type="entry name" value="DHDPS_2"/>
    <property type="match status" value="1"/>
</dbReference>
<dbReference type="EMBL" id="JAGKSQ010000005">
    <property type="protein sequence ID" value="MBP3951982.1"/>
    <property type="molecule type" value="Genomic_DNA"/>
</dbReference>
<feature type="site" description="Part of a proton relay during catalysis" evidence="12">
    <location>
        <position position="45"/>
    </location>
</feature>
<protein>
    <recommendedName>
        <fullName evidence="4 12">4-hydroxy-tetrahydrodipicolinate synthase</fullName>
        <shortName evidence="12">HTPA synthase</shortName>
        <ecNumber evidence="4 12">4.3.3.7</ecNumber>
    </recommendedName>
</protein>
<feature type="active site" description="Schiff-base intermediate with substrate" evidence="12 14">
    <location>
        <position position="162"/>
    </location>
</feature>
<organism evidence="16 17">
    <name type="scientific">Halalkalibacter suaedae</name>
    <dbReference type="NCBI Taxonomy" id="2822140"/>
    <lineage>
        <taxon>Bacteria</taxon>
        <taxon>Bacillati</taxon>
        <taxon>Bacillota</taxon>
        <taxon>Bacilli</taxon>
        <taxon>Bacillales</taxon>
        <taxon>Bacillaceae</taxon>
        <taxon>Halalkalibacter</taxon>
    </lineage>
</organism>
<evidence type="ECO:0000256" key="5">
    <source>
        <dbReference type="ARBA" id="ARBA00022490"/>
    </source>
</evidence>
<dbReference type="GO" id="GO:0005829">
    <property type="term" value="C:cytosol"/>
    <property type="evidence" value="ECO:0007669"/>
    <property type="project" value="TreeGrafter"/>
</dbReference>
<dbReference type="InterPro" id="IPR013785">
    <property type="entry name" value="Aldolase_TIM"/>
</dbReference>
<evidence type="ECO:0000256" key="11">
    <source>
        <dbReference type="ARBA" id="ARBA00047836"/>
    </source>
</evidence>
<dbReference type="SMART" id="SM01130">
    <property type="entry name" value="DHDPS"/>
    <property type="match status" value="1"/>
</dbReference>
<dbReference type="PRINTS" id="PR00146">
    <property type="entry name" value="DHPICSNTHASE"/>
</dbReference>
<evidence type="ECO:0000256" key="6">
    <source>
        <dbReference type="ARBA" id="ARBA00022605"/>
    </source>
</evidence>
<feature type="binding site" evidence="12 15">
    <location>
        <position position="46"/>
    </location>
    <ligand>
        <name>pyruvate</name>
        <dbReference type="ChEBI" id="CHEBI:15361"/>
    </ligand>
</feature>
<keyword evidence="6 12" id="KW-0028">Amino-acid biosynthesis</keyword>
<dbReference type="InterPro" id="IPR002220">
    <property type="entry name" value="DapA-like"/>
</dbReference>
<feature type="active site" description="Proton donor/acceptor" evidence="12 14">
    <location>
        <position position="134"/>
    </location>
</feature>
<comment type="catalytic activity">
    <reaction evidence="11 12">
        <text>L-aspartate 4-semialdehyde + pyruvate = (2S,4S)-4-hydroxy-2,3,4,5-tetrahydrodipicolinate + H2O + H(+)</text>
        <dbReference type="Rhea" id="RHEA:34171"/>
        <dbReference type="ChEBI" id="CHEBI:15361"/>
        <dbReference type="ChEBI" id="CHEBI:15377"/>
        <dbReference type="ChEBI" id="CHEBI:15378"/>
        <dbReference type="ChEBI" id="CHEBI:67139"/>
        <dbReference type="ChEBI" id="CHEBI:537519"/>
        <dbReference type="EC" id="4.3.3.7"/>
    </reaction>
</comment>
<dbReference type="InterPro" id="IPR005263">
    <property type="entry name" value="DapA"/>
</dbReference>
<accession>A0A940WWT3</accession>
<keyword evidence="9 12" id="KW-0456">Lyase</keyword>
<feature type="site" description="Part of a proton relay during catalysis" evidence="12">
    <location>
        <position position="108"/>
    </location>
</feature>
<dbReference type="InterPro" id="IPR020624">
    <property type="entry name" value="Schiff_base-form_aldolases_CS"/>
</dbReference>
<dbReference type="PANTHER" id="PTHR12128">
    <property type="entry name" value="DIHYDRODIPICOLINATE SYNTHASE"/>
    <property type="match status" value="1"/>
</dbReference>
<feature type="binding site" evidence="12 15">
    <location>
        <position position="204"/>
    </location>
    <ligand>
        <name>pyruvate</name>
        <dbReference type="ChEBI" id="CHEBI:15361"/>
    </ligand>
</feature>
<dbReference type="NCBIfam" id="TIGR00674">
    <property type="entry name" value="dapA"/>
    <property type="match status" value="1"/>
</dbReference>
<dbReference type="Pfam" id="PF00701">
    <property type="entry name" value="DHDPS"/>
    <property type="match status" value="1"/>
</dbReference>
<dbReference type="RefSeq" id="WP_210598029.1">
    <property type="nucleotide sequence ID" value="NZ_JAGKSQ010000005.1"/>
</dbReference>
<comment type="function">
    <text evidence="1 12">Catalyzes the condensation of (S)-aspartate-beta-semialdehyde [(S)-ASA] and pyruvate to 4-hydroxy-tetrahydrodipicolinate (HTPA).</text>
</comment>
<dbReference type="CDD" id="cd00950">
    <property type="entry name" value="DHDPS"/>
    <property type="match status" value="1"/>
</dbReference>
<evidence type="ECO:0000256" key="4">
    <source>
        <dbReference type="ARBA" id="ARBA00012086"/>
    </source>
</evidence>
<keyword evidence="17" id="KW-1185">Reference proteome</keyword>
<dbReference type="PANTHER" id="PTHR12128:SF66">
    <property type="entry name" value="4-HYDROXY-2-OXOGLUTARATE ALDOLASE, MITOCHONDRIAL"/>
    <property type="match status" value="1"/>
</dbReference>
<evidence type="ECO:0000256" key="12">
    <source>
        <dbReference type="HAMAP-Rule" id="MF_00418"/>
    </source>
</evidence>
<dbReference type="Proteomes" id="UP000678228">
    <property type="component" value="Unassembled WGS sequence"/>
</dbReference>
<evidence type="ECO:0000256" key="1">
    <source>
        <dbReference type="ARBA" id="ARBA00003294"/>
    </source>
</evidence>
<dbReference type="EC" id="4.3.3.7" evidence="4 12"/>
<dbReference type="GO" id="GO:0009089">
    <property type="term" value="P:lysine biosynthetic process via diaminopimelate"/>
    <property type="evidence" value="ECO:0007669"/>
    <property type="project" value="UniProtKB-UniRule"/>
</dbReference>
<evidence type="ECO:0000256" key="13">
    <source>
        <dbReference type="PIRNR" id="PIRNR001365"/>
    </source>
</evidence>
<dbReference type="InterPro" id="IPR020625">
    <property type="entry name" value="Schiff_base-form_aldolases_AS"/>
</dbReference>
<keyword evidence="10 12" id="KW-0704">Schiff base</keyword>
<comment type="pathway">
    <text evidence="2 12">Amino-acid biosynthesis; L-lysine biosynthesis via DAP pathway; (S)-tetrahydrodipicolinate from L-aspartate: step 3/4.</text>
</comment>
<comment type="caution">
    <text evidence="16">The sequence shown here is derived from an EMBL/GenBank/DDBJ whole genome shotgun (WGS) entry which is preliminary data.</text>
</comment>
<name>A0A940WWT3_9BACI</name>
<proteinExistence type="inferred from homology"/>
<keyword evidence="8 12" id="KW-0457">Lysine biosynthesis</keyword>
<evidence type="ECO:0000256" key="9">
    <source>
        <dbReference type="ARBA" id="ARBA00023239"/>
    </source>
</evidence>
<evidence type="ECO:0000256" key="8">
    <source>
        <dbReference type="ARBA" id="ARBA00023154"/>
    </source>
</evidence>
<keyword evidence="7 12" id="KW-0220">Diaminopimelate biosynthesis</keyword>
<comment type="subunit">
    <text evidence="12">Homotetramer; dimer of dimers.</text>
</comment>
<evidence type="ECO:0000256" key="15">
    <source>
        <dbReference type="PIRSR" id="PIRSR001365-2"/>
    </source>
</evidence>
<evidence type="ECO:0000256" key="14">
    <source>
        <dbReference type="PIRSR" id="PIRSR001365-1"/>
    </source>
</evidence>
<keyword evidence="5 12" id="KW-0963">Cytoplasm</keyword>
<comment type="caution">
    <text evidence="12">Was originally thought to be a dihydrodipicolinate synthase (DHDPS), catalyzing the condensation of (S)-aspartate-beta-semialdehyde [(S)-ASA] and pyruvate to dihydrodipicolinate (DHDP). However, it was shown in E.coli that the product of the enzymatic reaction is not dihydrodipicolinate but in fact (4S)-4-hydroxy-2,3,4,5-tetrahydro-(2S)-dipicolinic acid (HTPA), and that the consecutive dehydration reaction leading to DHDP is not spontaneous but catalyzed by DapB.</text>
</comment>
<comment type="similarity">
    <text evidence="3 12 13">Belongs to the DapA family.</text>
</comment>
<dbReference type="HAMAP" id="MF_00418">
    <property type="entry name" value="DapA"/>
    <property type="match status" value="1"/>
</dbReference>
<dbReference type="SUPFAM" id="SSF51569">
    <property type="entry name" value="Aldolase"/>
    <property type="match status" value="1"/>
</dbReference>
<evidence type="ECO:0000256" key="3">
    <source>
        <dbReference type="ARBA" id="ARBA00007592"/>
    </source>
</evidence>
<dbReference type="GO" id="GO:0008840">
    <property type="term" value="F:4-hydroxy-tetrahydrodipicolinate synthase activity"/>
    <property type="evidence" value="ECO:0007669"/>
    <property type="project" value="UniProtKB-UniRule"/>
</dbReference>
<evidence type="ECO:0000256" key="7">
    <source>
        <dbReference type="ARBA" id="ARBA00022915"/>
    </source>
</evidence>
<evidence type="ECO:0000256" key="10">
    <source>
        <dbReference type="ARBA" id="ARBA00023270"/>
    </source>
</evidence>
<dbReference type="Gene3D" id="3.20.20.70">
    <property type="entry name" value="Aldolase class I"/>
    <property type="match status" value="1"/>
</dbReference>
<reference evidence="16" key="1">
    <citation type="submission" date="2021-03" db="EMBL/GenBank/DDBJ databases">
        <title>Bacillus suaedae sp. nov., isolated from Suaeda aralocaspica.</title>
        <authorList>
            <person name="Lei R.F.R."/>
        </authorList>
    </citation>
    <scope>NUCLEOTIDE SEQUENCE</scope>
    <source>
        <strain evidence="16">YZJH907-2</strain>
    </source>
</reference>
<evidence type="ECO:0000313" key="17">
    <source>
        <dbReference type="Proteomes" id="UP000678228"/>
    </source>
</evidence>
<dbReference type="AlphaFoldDB" id="A0A940WWT3"/>
<dbReference type="GO" id="GO:0019877">
    <property type="term" value="P:diaminopimelate biosynthetic process"/>
    <property type="evidence" value="ECO:0007669"/>
    <property type="project" value="UniProtKB-UniRule"/>
</dbReference>
<dbReference type="PIRSF" id="PIRSF001365">
    <property type="entry name" value="DHDPS"/>
    <property type="match status" value="1"/>
</dbReference>
<comment type="subcellular location">
    <subcellularLocation>
        <location evidence="12">Cytoplasm</location>
    </subcellularLocation>
</comment>
<evidence type="ECO:0000313" key="16">
    <source>
        <dbReference type="EMBL" id="MBP3951982.1"/>
    </source>
</evidence>
<sequence>MKFGHILTAMVTPFNTEGLINVERTKELIDYLITNGSDGLVIAGTTGESPTLSKAEKVELFRVVVDHVNKRVPVIAGTGSNNTQASIELTKAATDVGVDGIMLVAPYYNKPSQEGMYEHFKAIASVTHLPIILYNIPGRTGVQIEAETTIALSKINNIKAIKEASGDLEQMAKIIASTDNDFQLYTGDDSKTLPAIAIGADGVISVSSHLLGNEMKKMITLFKNGEVELAAKSHQRLLPIMGSMFLAPNPTCVKYALNHYVMDVGSVRLPLLPLLEEQKKKVTAQLDQIMNS</sequence>